<feature type="transmembrane region" description="Helical" evidence="6">
    <location>
        <begin position="66"/>
        <end position="84"/>
    </location>
</feature>
<dbReference type="Proteomes" id="UP000293902">
    <property type="component" value="Chromosome"/>
</dbReference>
<dbReference type="RefSeq" id="WP_111958921.1">
    <property type="nucleotide sequence ID" value="NZ_CP036313.1"/>
</dbReference>
<dbReference type="GO" id="GO:0043190">
    <property type="term" value="C:ATP-binding cassette (ABC) transporter complex"/>
    <property type="evidence" value="ECO:0007669"/>
    <property type="project" value="InterPro"/>
</dbReference>
<evidence type="ECO:0000313" key="8">
    <source>
        <dbReference type="EMBL" id="RAM00794.1"/>
    </source>
</evidence>
<dbReference type="InterPro" id="IPR051611">
    <property type="entry name" value="ECF_transporter_component"/>
</dbReference>
<feature type="transmembrane region" description="Helical" evidence="6">
    <location>
        <begin position="231"/>
        <end position="249"/>
    </location>
</feature>
<dbReference type="OrthoDB" id="4533at2"/>
<name>A0A328F7Y9_9BACT</name>
<evidence type="ECO:0000256" key="4">
    <source>
        <dbReference type="ARBA" id="ARBA00022989"/>
    </source>
</evidence>
<dbReference type="PANTHER" id="PTHR34857">
    <property type="entry name" value="SLL0384 PROTEIN"/>
    <property type="match status" value="1"/>
</dbReference>
<feature type="transmembrane region" description="Helical" evidence="6">
    <location>
        <begin position="22"/>
        <end position="54"/>
    </location>
</feature>
<dbReference type="EMBL" id="CP036313">
    <property type="protein sequence ID" value="QBH15324.1"/>
    <property type="molecule type" value="Genomic_DNA"/>
</dbReference>
<comment type="subcellular location">
    <subcellularLocation>
        <location evidence="1">Cell membrane</location>
        <topology evidence="1">Multi-pass membrane protein</topology>
    </subcellularLocation>
</comment>
<dbReference type="InterPro" id="IPR012809">
    <property type="entry name" value="ECF_CbiQ"/>
</dbReference>
<keyword evidence="3 6" id="KW-0812">Transmembrane</keyword>
<organism evidence="8 9">
    <name type="scientific">Desulfobacter hydrogenophilus</name>
    <dbReference type="NCBI Taxonomy" id="2291"/>
    <lineage>
        <taxon>Bacteria</taxon>
        <taxon>Pseudomonadati</taxon>
        <taxon>Thermodesulfobacteriota</taxon>
        <taxon>Desulfobacteria</taxon>
        <taxon>Desulfobacterales</taxon>
        <taxon>Desulfobacteraceae</taxon>
        <taxon>Desulfobacter</taxon>
    </lineage>
</organism>
<dbReference type="Pfam" id="PF02361">
    <property type="entry name" value="CbiQ"/>
    <property type="match status" value="1"/>
</dbReference>
<sequence length="259" mass="28877">MLSEAFAGGNSIFHRLDPRLRIVFATLFSFLLAVSKSFPTMAAGLGLSMAMIWLSQIPLKKALKRLAVINGFNLVLFVLLPITFEGTPLFCIGPADGSVQGVILAAQITLKSNAILLAFLSLVTTMTIATLGNALNRIHMPEKIVYLMLLAYRYVFVLEQEYLRLATAIKVRGFEPKTNLHTYRTYAYLFGMLLVRATARADRVYQSMLCRGFKGRFYCIHGFSFSGLDRIGSVVLALILIVLGSMEWLNPMPFNVMNF</sequence>
<dbReference type="EMBL" id="QLNI01000038">
    <property type="protein sequence ID" value="RAM00794.1"/>
    <property type="molecule type" value="Genomic_DNA"/>
</dbReference>
<gene>
    <name evidence="8" type="primary">cbiQ</name>
    <name evidence="8" type="ORF">DO021_17195</name>
    <name evidence="7" type="ORF">EYB58_21880</name>
</gene>
<evidence type="ECO:0000256" key="6">
    <source>
        <dbReference type="SAM" id="Phobius"/>
    </source>
</evidence>
<evidence type="ECO:0000256" key="2">
    <source>
        <dbReference type="ARBA" id="ARBA00022475"/>
    </source>
</evidence>
<feature type="transmembrane region" description="Helical" evidence="6">
    <location>
        <begin position="114"/>
        <end position="132"/>
    </location>
</feature>
<evidence type="ECO:0000313" key="10">
    <source>
        <dbReference type="Proteomes" id="UP000293902"/>
    </source>
</evidence>
<reference evidence="8 9" key="1">
    <citation type="submission" date="2018-06" db="EMBL/GenBank/DDBJ databases">
        <title>Complete Genome Sequence of Desulfobacter hydrogenophilus (DSM3380).</title>
        <authorList>
            <person name="Marietou A."/>
            <person name="Schreiber L."/>
            <person name="Marshall I."/>
            <person name="Jorgensen B."/>
        </authorList>
    </citation>
    <scope>NUCLEOTIDE SEQUENCE [LARGE SCALE GENOMIC DNA]</scope>
    <source>
        <strain evidence="8 9">DSM 3380</strain>
    </source>
</reference>
<reference evidence="7 10" key="2">
    <citation type="submission" date="2019-02" db="EMBL/GenBank/DDBJ databases">
        <title>Complete genome sequence of Desulfobacter hydrogenophilus AcRS1.</title>
        <authorList>
            <person name="Marietou A."/>
            <person name="Lund M.B."/>
            <person name="Marshall I.P.G."/>
            <person name="Schreiber L."/>
            <person name="Jorgensen B."/>
        </authorList>
    </citation>
    <scope>NUCLEOTIDE SEQUENCE [LARGE SCALE GENOMIC DNA]</scope>
    <source>
        <strain evidence="7 10">AcRS1</strain>
    </source>
</reference>
<dbReference type="NCBIfam" id="TIGR02454">
    <property type="entry name" value="ECF_T_CbiQ"/>
    <property type="match status" value="1"/>
</dbReference>
<accession>A0A328F7Y9</accession>
<evidence type="ECO:0000313" key="7">
    <source>
        <dbReference type="EMBL" id="QBH15324.1"/>
    </source>
</evidence>
<keyword evidence="4 6" id="KW-1133">Transmembrane helix</keyword>
<evidence type="ECO:0000256" key="1">
    <source>
        <dbReference type="ARBA" id="ARBA00004651"/>
    </source>
</evidence>
<protein>
    <submittedName>
        <fullName evidence="8">Cobalt ECF transporter T component CbiQ</fullName>
    </submittedName>
</protein>
<evidence type="ECO:0000313" key="9">
    <source>
        <dbReference type="Proteomes" id="UP000248798"/>
    </source>
</evidence>
<keyword evidence="10" id="KW-1185">Reference proteome</keyword>
<dbReference type="Proteomes" id="UP000248798">
    <property type="component" value="Unassembled WGS sequence"/>
</dbReference>
<dbReference type="CDD" id="cd16914">
    <property type="entry name" value="EcfT"/>
    <property type="match status" value="1"/>
</dbReference>
<dbReference type="AlphaFoldDB" id="A0A328F7Y9"/>
<evidence type="ECO:0000256" key="5">
    <source>
        <dbReference type="ARBA" id="ARBA00023136"/>
    </source>
</evidence>
<keyword evidence="5 6" id="KW-0472">Membrane</keyword>
<proteinExistence type="predicted"/>
<dbReference type="PANTHER" id="PTHR34857:SF2">
    <property type="entry name" value="SLL0384 PROTEIN"/>
    <property type="match status" value="1"/>
</dbReference>
<dbReference type="InterPro" id="IPR003339">
    <property type="entry name" value="ABC/ECF_trnsptr_transmembrane"/>
</dbReference>
<dbReference type="GO" id="GO:0006824">
    <property type="term" value="P:cobalt ion transport"/>
    <property type="evidence" value="ECO:0007669"/>
    <property type="project" value="InterPro"/>
</dbReference>
<keyword evidence="2" id="KW-1003">Cell membrane</keyword>
<evidence type="ECO:0000256" key="3">
    <source>
        <dbReference type="ARBA" id="ARBA00022692"/>
    </source>
</evidence>